<reference evidence="2 3" key="1">
    <citation type="submission" date="2019-06" db="EMBL/GenBank/DDBJ databases">
        <title>A chromosomal-level reference genome of Carpinus fangiana (Coryloideae, Betulaceae).</title>
        <authorList>
            <person name="Yang X."/>
            <person name="Wang Z."/>
            <person name="Zhang L."/>
            <person name="Hao G."/>
            <person name="Liu J."/>
            <person name="Yang Y."/>
        </authorList>
    </citation>
    <scope>NUCLEOTIDE SEQUENCE [LARGE SCALE GENOMIC DNA]</scope>
    <source>
        <strain evidence="2">Cfa_2016G</strain>
        <tissue evidence="2">Leaf</tissue>
    </source>
</reference>
<dbReference type="EMBL" id="CM017321">
    <property type="protein sequence ID" value="KAE7999199.1"/>
    <property type="molecule type" value="Genomic_DNA"/>
</dbReference>
<dbReference type="Proteomes" id="UP000327013">
    <property type="component" value="Chromosome 1"/>
</dbReference>
<accession>A0A5N6QKL5</accession>
<dbReference type="AlphaFoldDB" id="A0A5N6QKL5"/>
<gene>
    <name evidence="2" type="ORF">FH972_003654</name>
</gene>
<evidence type="ECO:0000313" key="2">
    <source>
        <dbReference type="EMBL" id="KAE7999199.1"/>
    </source>
</evidence>
<organism evidence="2 3">
    <name type="scientific">Carpinus fangiana</name>
    <dbReference type="NCBI Taxonomy" id="176857"/>
    <lineage>
        <taxon>Eukaryota</taxon>
        <taxon>Viridiplantae</taxon>
        <taxon>Streptophyta</taxon>
        <taxon>Embryophyta</taxon>
        <taxon>Tracheophyta</taxon>
        <taxon>Spermatophyta</taxon>
        <taxon>Magnoliopsida</taxon>
        <taxon>eudicotyledons</taxon>
        <taxon>Gunneridae</taxon>
        <taxon>Pentapetalae</taxon>
        <taxon>rosids</taxon>
        <taxon>fabids</taxon>
        <taxon>Fagales</taxon>
        <taxon>Betulaceae</taxon>
        <taxon>Carpinus</taxon>
    </lineage>
</organism>
<proteinExistence type="predicted"/>
<sequence>MALMRGEPPVKKLALLAKYVVLPGAMVAALVYSPPDFASSSSSRSQKPSE</sequence>
<evidence type="ECO:0000256" key="1">
    <source>
        <dbReference type="SAM" id="Phobius"/>
    </source>
</evidence>
<keyword evidence="3" id="KW-1185">Reference proteome</keyword>
<keyword evidence="1" id="KW-0472">Membrane</keyword>
<protein>
    <submittedName>
        <fullName evidence="2">Uncharacterized protein</fullName>
    </submittedName>
</protein>
<name>A0A5N6QKL5_9ROSI</name>
<keyword evidence="1" id="KW-0812">Transmembrane</keyword>
<evidence type="ECO:0000313" key="3">
    <source>
        <dbReference type="Proteomes" id="UP000327013"/>
    </source>
</evidence>
<keyword evidence="1" id="KW-1133">Transmembrane helix</keyword>
<feature type="transmembrane region" description="Helical" evidence="1">
    <location>
        <begin position="12"/>
        <end position="32"/>
    </location>
</feature>